<evidence type="ECO:0000313" key="2">
    <source>
        <dbReference type="EMBL" id="OOL19638.1"/>
    </source>
</evidence>
<dbReference type="EMBL" id="JATM01000001">
    <property type="protein sequence ID" value="OOL19638.1"/>
    <property type="molecule type" value="Genomic_DNA"/>
</dbReference>
<dbReference type="Proteomes" id="UP000200980">
    <property type="component" value="Unassembled WGS sequence"/>
</dbReference>
<feature type="compositionally biased region" description="Polar residues" evidence="1">
    <location>
        <begin position="136"/>
        <end position="147"/>
    </location>
</feature>
<comment type="caution">
    <text evidence="2">The sequence shown here is derived from an EMBL/GenBank/DDBJ whole genome shotgun (WGS) entry which is preliminary data.</text>
</comment>
<evidence type="ECO:0000256" key="1">
    <source>
        <dbReference type="SAM" id="MobiDB-lite"/>
    </source>
</evidence>
<organism evidence="2 3">
    <name type="scientific">Bombella intestini</name>
    <dbReference type="NCBI Taxonomy" id="1539051"/>
    <lineage>
        <taxon>Bacteria</taxon>
        <taxon>Pseudomonadati</taxon>
        <taxon>Pseudomonadota</taxon>
        <taxon>Alphaproteobacteria</taxon>
        <taxon>Acetobacterales</taxon>
        <taxon>Acetobacteraceae</taxon>
        <taxon>Bombella</taxon>
    </lineage>
</organism>
<proteinExistence type="predicted"/>
<keyword evidence="3" id="KW-1185">Reference proteome</keyword>
<feature type="region of interest" description="Disordered" evidence="1">
    <location>
        <begin position="101"/>
        <end position="159"/>
    </location>
</feature>
<accession>A0A1S8GS19</accession>
<protein>
    <submittedName>
        <fullName evidence="2">Uncharacterized protein</fullName>
    </submittedName>
</protein>
<reference evidence="2 3" key="1">
    <citation type="journal article" date="2016" name="PLoS ONE">
        <title>Whole-Genome Sequence Analysis of Bombella intestini LMG 28161T, a Novel Acetic Acid Bacterium Isolated from the Crop of a Red-Tailed Bumble Bee, Bombus lapidarius.</title>
        <authorList>
            <person name="Li L."/>
            <person name="Illeghems K."/>
            <person name="Van Kerrebroeck S."/>
            <person name="Borremans W."/>
            <person name="Cleenwerck I."/>
            <person name="Smagghe G."/>
            <person name="De Vuyst L."/>
            <person name="Vandamme P."/>
        </authorList>
    </citation>
    <scope>NUCLEOTIDE SEQUENCE [LARGE SCALE GENOMIC DNA]</scope>
    <source>
        <strain evidence="2 3">R-52487</strain>
    </source>
</reference>
<sequence length="159" mass="17839">MKLFVGNPTNQTHIFTFRRPGDRVDNPSRSTIRPGAQIVIDDLDPEDVRDIIHQHRAFGFCNSRDALRNPTYRGLVYSEDRPVDFQALADGVQDNHEKLKAEGARNRRASAEQIAGQTIAKTKGRRNKTRSLDVEISTQSDSDTAPSAFSKETYHADGE</sequence>
<dbReference type="RefSeq" id="WP_077395456.1">
    <property type="nucleotide sequence ID" value="NZ_JATM01000001.1"/>
</dbReference>
<gene>
    <name evidence="2" type="ORF">AL01_01285</name>
</gene>
<dbReference type="AlphaFoldDB" id="A0A1S8GS19"/>
<evidence type="ECO:0000313" key="3">
    <source>
        <dbReference type="Proteomes" id="UP000200980"/>
    </source>
</evidence>
<dbReference type="STRING" id="1539051.AL01_01285"/>
<name>A0A1S8GS19_9PROT</name>
<dbReference type="OrthoDB" id="6611341at2"/>